<feature type="compositionally biased region" description="Basic and acidic residues" evidence="5">
    <location>
        <begin position="377"/>
        <end position="394"/>
    </location>
</feature>
<dbReference type="InterPro" id="IPR019815">
    <property type="entry name" value="Translation_initiation_fac_3_C"/>
</dbReference>
<evidence type="ECO:0000256" key="1">
    <source>
        <dbReference type="ARBA" id="ARBA00005439"/>
    </source>
</evidence>
<name>A0A5P1ET27_ASPOF</name>
<comment type="similarity">
    <text evidence="1">Belongs to the IF-3 family.</text>
</comment>
<dbReference type="InterPro" id="IPR036788">
    <property type="entry name" value="T_IF-3_C_sf"/>
</dbReference>
<evidence type="ECO:0000256" key="5">
    <source>
        <dbReference type="SAM" id="MobiDB-lite"/>
    </source>
</evidence>
<dbReference type="Gramene" id="ONK68954">
    <property type="protein sequence ID" value="ONK68954"/>
    <property type="gene ID" value="A4U43_C05F17770"/>
</dbReference>
<accession>A0A5P1ET27</accession>
<dbReference type="PANTHER" id="PTHR10938">
    <property type="entry name" value="TRANSLATION INITIATION FACTOR IF-3"/>
    <property type="match status" value="1"/>
</dbReference>
<dbReference type="GO" id="GO:0032790">
    <property type="term" value="P:ribosome disassembly"/>
    <property type="evidence" value="ECO:0007669"/>
    <property type="project" value="TreeGrafter"/>
</dbReference>
<dbReference type="NCBIfam" id="TIGR00168">
    <property type="entry name" value="infC"/>
    <property type="match status" value="1"/>
</dbReference>
<dbReference type="EMBL" id="CM007385">
    <property type="protein sequence ID" value="ONK68954.1"/>
    <property type="molecule type" value="Genomic_DNA"/>
</dbReference>
<gene>
    <name evidence="8" type="ORF">A4U43_C05F17770</name>
</gene>
<dbReference type="PANTHER" id="PTHR10938:SF0">
    <property type="entry name" value="TRANSLATION INITIATION FACTOR IF-3, MITOCHONDRIAL"/>
    <property type="match status" value="1"/>
</dbReference>
<feature type="domain" description="Translation initiation factor 3 C-terminal" evidence="6">
    <location>
        <begin position="287"/>
        <end position="371"/>
    </location>
</feature>
<dbReference type="GO" id="GO:0043022">
    <property type="term" value="F:ribosome binding"/>
    <property type="evidence" value="ECO:0007669"/>
    <property type="project" value="TreeGrafter"/>
</dbReference>
<dbReference type="Gene3D" id="3.30.110.10">
    <property type="entry name" value="Translation initiation factor 3 (IF-3), C-terminal domain"/>
    <property type="match status" value="1"/>
</dbReference>
<dbReference type="AlphaFoldDB" id="A0A5P1ET27"/>
<dbReference type="InterPro" id="IPR036787">
    <property type="entry name" value="T_IF-3_N_sf"/>
</dbReference>
<dbReference type="Pfam" id="PF05198">
    <property type="entry name" value="IF3_N"/>
    <property type="match status" value="1"/>
</dbReference>
<dbReference type="SUPFAM" id="SSF55200">
    <property type="entry name" value="Translation initiation factor IF3, C-terminal domain"/>
    <property type="match status" value="1"/>
</dbReference>
<dbReference type="InterPro" id="IPR001288">
    <property type="entry name" value="Translation_initiation_fac_3"/>
</dbReference>
<organism evidence="8 9">
    <name type="scientific">Asparagus officinalis</name>
    <name type="common">Garden asparagus</name>
    <dbReference type="NCBI Taxonomy" id="4686"/>
    <lineage>
        <taxon>Eukaryota</taxon>
        <taxon>Viridiplantae</taxon>
        <taxon>Streptophyta</taxon>
        <taxon>Embryophyta</taxon>
        <taxon>Tracheophyta</taxon>
        <taxon>Spermatophyta</taxon>
        <taxon>Magnoliopsida</taxon>
        <taxon>Liliopsida</taxon>
        <taxon>Asparagales</taxon>
        <taxon>Asparagaceae</taxon>
        <taxon>Asparagoideae</taxon>
        <taxon>Asparagus</taxon>
    </lineage>
</organism>
<keyword evidence="9" id="KW-1185">Reference proteome</keyword>
<reference evidence="9" key="1">
    <citation type="journal article" date="2017" name="Nat. Commun.">
        <title>The asparagus genome sheds light on the origin and evolution of a young Y chromosome.</title>
        <authorList>
            <person name="Harkess A."/>
            <person name="Zhou J."/>
            <person name="Xu C."/>
            <person name="Bowers J.E."/>
            <person name="Van der Hulst R."/>
            <person name="Ayyampalayam S."/>
            <person name="Mercati F."/>
            <person name="Riccardi P."/>
            <person name="McKain M.R."/>
            <person name="Kakrana A."/>
            <person name="Tang H."/>
            <person name="Ray J."/>
            <person name="Groenendijk J."/>
            <person name="Arikit S."/>
            <person name="Mathioni S.M."/>
            <person name="Nakano M."/>
            <person name="Shan H."/>
            <person name="Telgmann-Rauber A."/>
            <person name="Kanno A."/>
            <person name="Yue Z."/>
            <person name="Chen H."/>
            <person name="Li W."/>
            <person name="Chen Y."/>
            <person name="Xu X."/>
            <person name="Zhang Y."/>
            <person name="Luo S."/>
            <person name="Chen H."/>
            <person name="Gao J."/>
            <person name="Mao Z."/>
            <person name="Pires J.C."/>
            <person name="Luo M."/>
            <person name="Kudrna D."/>
            <person name="Wing R.A."/>
            <person name="Meyers B.C."/>
            <person name="Yi K."/>
            <person name="Kong H."/>
            <person name="Lavrijsen P."/>
            <person name="Sunseri F."/>
            <person name="Falavigna A."/>
            <person name="Ye Y."/>
            <person name="Leebens-Mack J.H."/>
            <person name="Chen G."/>
        </authorList>
    </citation>
    <scope>NUCLEOTIDE SEQUENCE [LARGE SCALE GENOMIC DNA]</scope>
    <source>
        <strain evidence="9">cv. DH0086</strain>
    </source>
</reference>
<evidence type="ECO:0000256" key="2">
    <source>
        <dbReference type="ARBA" id="ARBA00022540"/>
    </source>
</evidence>
<feature type="domain" description="Translation initiation factor 3 N-terminal" evidence="7">
    <location>
        <begin position="209"/>
        <end position="276"/>
    </location>
</feature>
<evidence type="ECO:0008006" key="10">
    <source>
        <dbReference type="Google" id="ProtNLM"/>
    </source>
</evidence>
<evidence type="ECO:0000256" key="3">
    <source>
        <dbReference type="ARBA" id="ARBA00022917"/>
    </source>
</evidence>
<keyword evidence="2" id="KW-0396">Initiation factor</keyword>
<proteinExistence type="inferred from homology"/>
<evidence type="ECO:0000313" key="8">
    <source>
        <dbReference type="EMBL" id="ONK68954.1"/>
    </source>
</evidence>
<feature type="coiled-coil region" evidence="4">
    <location>
        <begin position="323"/>
        <end position="354"/>
    </location>
</feature>
<dbReference type="GO" id="GO:0003743">
    <property type="term" value="F:translation initiation factor activity"/>
    <property type="evidence" value="ECO:0007669"/>
    <property type="project" value="UniProtKB-KW"/>
</dbReference>
<dbReference type="GO" id="GO:0005737">
    <property type="term" value="C:cytoplasm"/>
    <property type="evidence" value="ECO:0007669"/>
    <property type="project" value="UniProtKB-ARBA"/>
</dbReference>
<evidence type="ECO:0000313" key="9">
    <source>
        <dbReference type="Proteomes" id="UP000243459"/>
    </source>
</evidence>
<dbReference type="Gene3D" id="3.10.20.80">
    <property type="entry name" value="Translation initiation factor 3 (IF-3), N-terminal domain"/>
    <property type="match status" value="1"/>
</dbReference>
<dbReference type="Pfam" id="PF00707">
    <property type="entry name" value="IF3_C"/>
    <property type="match status" value="1"/>
</dbReference>
<feature type="compositionally biased region" description="Gly residues" evidence="5">
    <location>
        <begin position="183"/>
        <end position="193"/>
    </location>
</feature>
<dbReference type="FunFam" id="3.30.110.10:FF:000003">
    <property type="entry name" value="Translation initiation factor IF-3"/>
    <property type="match status" value="1"/>
</dbReference>
<protein>
    <recommendedName>
        <fullName evidence="10">Translation initiation factor IF-3</fullName>
    </recommendedName>
</protein>
<evidence type="ECO:0000259" key="7">
    <source>
        <dbReference type="Pfam" id="PF05198"/>
    </source>
</evidence>
<evidence type="ECO:0000259" key="6">
    <source>
        <dbReference type="Pfam" id="PF00707"/>
    </source>
</evidence>
<evidence type="ECO:0000256" key="4">
    <source>
        <dbReference type="SAM" id="Coils"/>
    </source>
</evidence>
<dbReference type="InterPro" id="IPR019814">
    <property type="entry name" value="Translation_initiation_fac_3_N"/>
</dbReference>
<feature type="compositionally biased region" description="Polar residues" evidence="5">
    <location>
        <begin position="399"/>
        <end position="414"/>
    </location>
</feature>
<keyword evidence="4" id="KW-0175">Coiled coil</keyword>
<keyword evidence="3" id="KW-0648">Protein biosynthesis</keyword>
<dbReference type="SUPFAM" id="SSF54364">
    <property type="entry name" value="Translation initiation factor IF3, N-terminal domain"/>
    <property type="match status" value="1"/>
</dbReference>
<dbReference type="Proteomes" id="UP000243459">
    <property type="component" value="Chromosome 5"/>
</dbReference>
<sequence length="414" mass="46153">MAMRSDLEPPVIRAPATTTSSLVEKQFSFGSQKDLPFPVIYYTLSRKELEGNGYCFSQAGFVSTISAPAGSLPYEMLVLDYEMVPKDVVFRKVTKSFKSIAPKVSISWAPTVSLLLLVLRCLPPKTNLYKALAATSPSLSIFRLHSEWAWAAARAATGAPPCPRARVSQDQSGWPPKRVRDNGAGGRASGRGIPGFVDPDYDPALDLDRIESNSVRLLDQEQSMIGVVSIDEAIQMADDSELVLAILSPDADPPVLRLFDSNDYKKHKFEQQKKKRVQQKRSLANRVDIKEVKMGYNIDSHDYSVRLRAAKKFLNDGDKVKVIVNLKRRENEFKDKAIELLKQFQNDVGELASEESKNFSIRDIFMVLVPNKAVIKKSQEQPKKKEEPIKEAPAKEVSAASQSPFSVLVQHSNN</sequence>
<feature type="region of interest" description="Disordered" evidence="5">
    <location>
        <begin position="376"/>
        <end position="414"/>
    </location>
</feature>
<feature type="region of interest" description="Disordered" evidence="5">
    <location>
        <begin position="161"/>
        <end position="193"/>
    </location>
</feature>